<gene>
    <name evidence="1" type="ORF">BTN49_2825</name>
</gene>
<organism evidence="1 2">
    <name type="scientific">Candidatus Enterovibrio escicola</name>
    <dbReference type="NCBI Taxonomy" id="1927127"/>
    <lineage>
        <taxon>Bacteria</taxon>
        <taxon>Pseudomonadati</taxon>
        <taxon>Pseudomonadota</taxon>
        <taxon>Gammaproteobacteria</taxon>
        <taxon>Vibrionales</taxon>
        <taxon>Vibrionaceae</taxon>
        <taxon>Enterovibrio</taxon>
    </lineage>
</organism>
<reference evidence="2" key="1">
    <citation type="submission" date="2017-04" db="EMBL/GenBank/DDBJ databases">
        <title>Genome evolution of the luminous symbionts of deep sea anglerfish.</title>
        <authorList>
            <person name="Hendry T.A."/>
        </authorList>
    </citation>
    <scope>NUCLEOTIDE SEQUENCE [LARGE SCALE GENOMIC DNA]</scope>
</reference>
<dbReference type="Proteomes" id="UP000219020">
    <property type="component" value="Unassembled WGS sequence"/>
</dbReference>
<keyword evidence="2" id="KW-1185">Reference proteome</keyword>
<dbReference type="AlphaFoldDB" id="A0A2A5T0A5"/>
<sequence length="44" mass="5211">MGKKEYETQNYETLGSPDTPEMIYYRNRFLTNKKHLLNLAFAAL</sequence>
<protein>
    <recommendedName>
        <fullName evidence="3">Mobile element protein</fullName>
    </recommendedName>
</protein>
<comment type="caution">
    <text evidence="1">The sequence shown here is derived from an EMBL/GenBank/DDBJ whole genome shotgun (WGS) entry which is preliminary data.</text>
</comment>
<proteinExistence type="predicted"/>
<evidence type="ECO:0008006" key="3">
    <source>
        <dbReference type="Google" id="ProtNLM"/>
    </source>
</evidence>
<dbReference type="EMBL" id="NBYY01000033">
    <property type="protein sequence ID" value="PCS21576.1"/>
    <property type="molecule type" value="Genomic_DNA"/>
</dbReference>
<evidence type="ECO:0000313" key="2">
    <source>
        <dbReference type="Proteomes" id="UP000219020"/>
    </source>
</evidence>
<name>A0A2A5T0A5_9GAMM</name>
<evidence type="ECO:0000313" key="1">
    <source>
        <dbReference type="EMBL" id="PCS21576.1"/>
    </source>
</evidence>
<accession>A0A2A5T0A5</accession>